<keyword evidence="11" id="KW-0175">Coiled coil</keyword>
<dbReference type="InterPro" id="IPR053716">
    <property type="entry name" value="Flag_assembly_chemotaxis_eff"/>
</dbReference>
<evidence type="ECO:0000256" key="7">
    <source>
        <dbReference type="ARBA" id="ARBA00022795"/>
    </source>
</evidence>
<evidence type="ECO:0000256" key="5">
    <source>
        <dbReference type="ARBA" id="ARBA00022475"/>
    </source>
</evidence>
<dbReference type="Proteomes" id="UP000320496">
    <property type="component" value="Chromosome"/>
</dbReference>
<feature type="coiled-coil region" evidence="11">
    <location>
        <begin position="81"/>
        <end position="122"/>
    </location>
</feature>
<dbReference type="EMBL" id="CP036275">
    <property type="protein sequence ID" value="QDU40249.1"/>
    <property type="molecule type" value="Genomic_DNA"/>
</dbReference>
<keyword evidence="4" id="KW-0813">Transport</keyword>
<organism evidence="12 13">
    <name type="scientific">Maioricimonas rarisocia</name>
    <dbReference type="NCBI Taxonomy" id="2528026"/>
    <lineage>
        <taxon>Bacteria</taxon>
        <taxon>Pseudomonadati</taxon>
        <taxon>Planctomycetota</taxon>
        <taxon>Planctomycetia</taxon>
        <taxon>Planctomycetales</taxon>
        <taxon>Planctomycetaceae</taxon>
        <taxon>Maioricimonas</taxon>
    </lineage>
</organism>
<keyword evidence="12" id="KW-0282">Flagellum</keyword>
<keyword evidence="13" id="KW-1185">Reference proteome</keyword>
<evidence type="ECO:0000313" key="12">
    <source>
        <dbReference type="EMBL" id="QDU40249.1"/>
    </source>
</evidence>
<keyword evidence="5" id="KW-1003">Cell membrane</keyword>
<comment type="similarity">
    <text evidence="2">Belongs to the FliJ family.</text>
</comment>
<evidence type="ECO:0000256" key="10">
    <source>
        <dbReference type="ARBA" id="ARBA00023225"/>
    </source>
</evidence>
<evidence type="ECO:0000256" key="8">
    <source>
        <dbReference type="ARBA" id="ARBA00022927"/>
    </source>
</evidence>
<keyword evidence="7" id="KW-1005">Bacterial flagellum biogenesis</keyword>
<evidence type="ECO:0000256" key="1">
    <source>
        <dbReference type="ARBA" id="ARBA00004413"/>
    </source>
</evidence>
<accession>A0A517ZCQ6</accession>
<dbReference type="GO" id="GO:0005886">
    <property type="term" value="C:plasma membrane"/>
    <property type="evidence" value="ECO:0007669"/>
    <property type="project" value="UniProtKB-SubCell"/>
</dbReference>
<gene>
    <name evidence="12" type="ORF">Mal4_46050</name>
</gene>
<dbReference type="GO" id="GO:0071973">
    <property type="term" value="P:bacterial-type flagellum-dependent cell motility"/>
    <property type="evidence" value="ECO:0007669"/>
    <property type="project" value="InterPro"/>
</dbReference>
<evidence type="ECO:0000256" key="6">
    <source>
        <dbReference type="ARBA" id="ARBA00022500"/>
    </source>
</evidence>
<dbReference type="RefSeq" id="WP_145371420.1">
    <property type="nucleotide sequence ID" value="NZ_CP036275.1"/>
</dbReference>
<evidence type="ECO:0000256" key="9">
    <source>
        <dbReference type="ARBA" id="ARBA00023136"/>
    </source>
</evidence>
<dbReference type="InterPro" id="IPR012823">
    <property type="entry name" value="Flagell_FliJ"/>
</dbReference>
<keyword evidence="8" id="KW-0653">Protein transport</keyword>
<dbReference type="Gene3D" id="1.10.287.1700">
    <property type="match status" value="1"/>
</dbReference>
<dbReference type="KEGG" id="mri:Mal4_46050"/>
<evidence type="ECO:0000256" key="3">
    <source>
        <dbReference type="ARBA" id="ARBA00020392"/>
    </source>
</evidence>
<comment type="subcellular location">
    <subcellularLocation>
        <location evidence="1">Cell membrane</location>
        <topology evidence="1">Peripheral membrane protein</topology>
        <orientation evidence="1">Cytoplasmic side</orientation>
    </subcellularLocation>
</comment>
<dbReference type="GO" id="GO:0006935">
    <property type="term" value="P:chemotaxis"/>
    <property type="evidence" value="ECO:0007669"/>
    <property type="project" value="UniProtKB-KW"/>
</dbReference>
<dbReference type="Pfam" id="PF02050">
    <property type="entry name" value="FliJ"/>
    <property type="match status" value="1"/>
</dbReference>
<keyword evidence="10" id="KW-1006">Bacterial flagellum protein export</keyword>
<evidence type="ECO:0000256" key="4">
    <source>
        <dbReference type="ARBA" id="ARBA00022448"/>
    </source>
</evidence>
<dbReference type="GO" id="GO:0009288">
    <property type="term" value="C:bacterial-type flagellum"/>
    <property type="evidence" value="ECO:0007669"/>
    <property type="project" value="InterPro"/>
</dbReference>
<dbReference type="GO" id="GO:0015031">
    <property type="term" value="P:protein transport"/>
    <property type="evidence" value="ECO:0007669"/>
    <property type="project" value="UniProtKB-KW"/>
</dbReference>
<proteinExistence type="inferred from homology"/>
<name>A0A517ZCQ6_9PLAN</name>
<reference evidence="12 13" key="1">
    <citation type="submission" date="2019-02" db="EMBL/GenBank/DDBJ databases">
        <title>Deep-cultivation of Planctomycetes and their phenomic and genomic characterization uncovers novel biology.</title>
        <authorList>
            <person name="Wiegand S."/>
            <person name="Jogler M."/>
            <person name="Boedeker C."/>
            <person name="Pinto D."/>
            <person name="Vollmers J."/>
            <person name="Rivas-Marin E."/>
            <person name="Kohn T."/>
            <person name="Peeters S.H."/>
            <person name="Heuer A."/>
            <person name="Rast P."/>
            <person name="Oberbeckmann S."/>
            <person name="Bunk B."/>
            <person name="Jeske O."/>
            <person name="Meyerdierks A."/>
            <person name="Storesund J.E."/>
            <person name="Kallscheuer N."/>
            <person name="Luecker S."/>
            <person name="Lage O.M."/>
            <person name="Pohl T."/>
            <person name="Merkel B.J."/>
            <person name="Hornburger P."/>
            <person name="Mueller R.-W."/>
            <person name="Bruemmer F."/>
            <person name="Labrenz M."/>
            <person name="Spormann A.M."/>
            <person name="Op den Camp H."/>
            <person name="Overmann J."/>
            <person name="Amann R."/>
            <person name="Jetten M.S.M."/>
            <person name="Mascher T."/>
            <person name="Medema M.H."/>
            <person name="Devos D.P."/>
            <person name="Kaster A.-K."/>
            <person name="Ovreas L."/>
            <person name="Rohde M."/>
            <person name="Galperin M.Y."/>
            <person name="Jogler C."/>
        </authorList>
    </citation>
    <scope>NUCLEOTIDE SEQUENCE [LARGE SCALE GENOMIC DNA]</scope>
    <source>
        <strain evidence="12 13">Mal4</strain>
    </source>
</reference>
<keyword evidence="6" id="KW-0145">Chemotaxis</keyword>
<sequence>MKRFRSPFGRVLDIRQQMTRVAEMALARERAALDAAQAALRDSQAAVMRDQEQLSRTLEQSGDITMIRALHHQIELALSRVQQTRQTVQAAESAVQEAMQQVQRAKTDQEAVQRLVQRQQEEHRKEALRDEQLQIDEAGLGRHARRVGAAMEGA</sequence>
<evidence type="ECO:0000313" key="13">
    <source>
        <dbReference type="Proteomes" id="UP000320496"/>
    </source>
</evidence>
<dbReference type="GO" id="GO:0044781">
    <property type="term" value="P:bacterial-type flagellum organization"/>
    <property type="evidence" value="ECO:0007669"/>
    <property type="project" value="UniProtKB-KW"/>
</dbReference>
<keyword evidence="9" id="KW-0472">Membrane</keyword>
<keyword evidence="12" id="KW-0966">Cell projection</keyword>
<protein>
    <recommendedName>
        <fullName evidence="3">Flagellar FliJ protein</fullName>
    </recommendedName>
</protein>
<evidence type="ECO:0000256" key="2">
    <source>
        <dbReference type="ARBA" id="ARBA00010004"/>
    </source>
</evidence>
<evidence type="ECO:0000256" key="11">
    <source>
        <dbReference type="SAM" id="Coils"/>
    </source>
</evidence>
<dbReference type="AlphaFoldDB" id="A0A517ZCQ6"/>
<keyword evidence="12" id="KW-0969">Cilium</keyword>